<dbReference type="GO" id="GO:0012505">
    <property type="term" value="C:endomembrane system"/>
    <property type="evidence" value="ECO:0007669"/>
    <property type="project" value="UniProtKB-SubCell"/>
</dbReference>
<protein>
    <recommendedName>
        <fullName evidence="2">Phospholipid/glycerol acyltransferase domain-containing protein</fullName>
    </recommendedName>
</protein>
<organism evidence="3 4">
    <name type="scientific">Ichthyophthirius multifiliis</name>
    <name type="common">White spot disease agent</name>
    <name type="synonym">Ich</name>
    <dbReference type="NCBI Taxonomy" id="5932"/>
    <lineage>
        <taxon>Eukaryota</taxon>
        <taxon>Sar</taxon>
        <taxon>Alveolata</taxon>
        <taxon>Ciliophora</taxon>
        <taxon>Intramacronucleata</taxon>
        <taxon>Oligohymenophorea</taxon>
        <taxon>Hymenostomatida</taxon>
        <taxon>Ophryoglenina</taxon>
        <taxon>Ichthyophthirius</taxon>
    </lineage>
</organism>
<dbReference type="PANTHER" id="PTHR12563">
    <property type="entry name" value="GLYCEROL-3-PHOSPHATE ACYLTRANSFERASE"/>
    <property type="match status" value="1"/>
</dbReference>
<dbReference type="Proteomes" id="UP000008983">
    <property type="component" value="Unassembled WGS sequence"/>
</dbReference>
<dbReference type="Pfam" id="PF19277">
    <property type="entry name" value="GPAT_C"/>
    <property type="match status" value="1"/>
</dbReference>
<gene>
    <name evidence="3" type="ORF">IMG5_185630</name>
</gene>
<dbReference type="CDD" id="cd09071">
    <property type="entry name" value="FAR_C"/>
    <property type="match status" value="1"/>
</dbReference>
<dbReference type="GO" id="GO:0006072">
    <property type="term" value="P:glycerol-3-phosphate metabolic process"/>
    <property type="evidence" value="ECO:0007669"/>
    <property type="project" value="TreeGrafter"/>
</dbReference>
<dbReference type="Pfam" id="PF03015">
    <property type="entry name" value="Sterile"/>
    <property type="match status" value="1"/>
</dbReference>
<dbReference type="InterPro" id="IPR013120">
    <property type="entry name" value="FAR_NAD-bd"/>
</dbReference>
<dbReference type="GeneID" id="14904026"/>
<dbReference type="InParanoid" id="G0R3J1"/>
<dbReference type="InterPro" id="IPR002123">
    <property type="entry name" value="Plipid/glycerol_acylTrfase"/>
</dbReference>
<dbReference type="FunFam" id="3.40.50.720:FF:000458">
    <property type="entry name" value="Fatty acyl-CoA reductase"/>
    <property type="match status" value="1"/>
</dbReference>
<dbReference type="Gene3D" id="3.40.50.720">
    <property type="entry name" value="NAD(P)-binding Rossmann-like Domain"/>
    <property type="match status" value="1"/>
</dbReference>
<dbReference type="OrthoDB" id="429813at2759"/>
<dbReference type="GO" id="GO:0006631">
    <property type="term" value="P:fatty acid metabolic process"/>
    <property type="evidence" value="ECO:0007669"/>
    <property type="project" value="TreeGrafter"/>
</dbReference>
<dbReference type="InterPro" id="IPR036291">
    <property type="entry name" value="NAD(P)-bd_dom_sf"/>
</dbReference>
<dbReference type="Pfam" id="PF01553">
    <property type="entry name" value="Acyltransferase"/>
    <property type="match status" value="1"/>
</dbReference>
<dbReference type="CDD" id="cd05236">
    <property type="entry name" value="FAR-N_SDR_e"/>
    <property type="match status" value="1"/>
</dbReference>
<name>G0R3J1_ICHMU</name>
<comment type="subcellular location">
    <subcellularLocation>
        <location evidence="1">Endomembrane system</location>
        <topology evidence="1">Peripheral membrane protein</topology>
    </subcellularLocation>
</comment>
<dbReference type="OMA" id="FVWFAGS"/>
<dbReference type="GO" id="GO:0008654">
    <property type="term" value="P:phospholipid biosynthetic process"/>
    <property type="evidence" value="ECO:0007669"/>
    <property type="project" value="TreeGrafter"/>
</dbReference>
<dbReference type="EMBL" id="GL984303">
    <property type="protein sequence ID" value="EGR27980.1"/>
    <property type="molecule type" value="Genomic_DNA"/>
</dbReference>
<sequence length="1115" mass="129705">MKIQNFYINKNILLTGVTGFLGKVIFEKYLRALPQVGKIYLLIRSLKGSTIQERFNKTVMDSEIFETLKRRYGEQFTSYVQEKVHLIQGDLLQEGLGLSTEDRSILIQNLDLIINCAASVDFNAKLTNAIQMNVRGTLRIFDLAKSCQNLNQFIHVSTAYVNSDKRGWIEEEIYDINQNTEQLMNDLEALPEQEMLTQTKTILGQYPNTYVFTKSAVERILKKLKPPQMTLTIIRPSIIGSSVEQPTQGWVEGVTAASAIFILSAIGMLTHIHCDAQKIGDIIPVDCVSDQIIVVGALFSNNQKLNVFHSATSSINPMTWGLSFKVGKNYYLHNPPEKKIQTIKLQLMTNQKLLKFHQIKRRLEAFSLVKFAQYFGDKNQQKKANSYQKMVYKSEEVSALFSHFCSNEWIFNNSKIIPLRNQLSPEEQKMFFLDYSNINWEQYLLMFSWGLRRFILNEQVEPPTKNILQESYYFSDINWVLSHSPPIKIRPQSEYQILVLNSQQVQSAIQQVIEERTLNEGYSAQLVDQINQQAINIIKEMFSSYNPTWIKITAWFLHKIFKKIYEKICINEEQFSSLLNHDSSIHGPLIIIPTHKSFIDSLLVSYLFFAYKMRSPHILTHQNSLLQKPILIHILRAFGTFFLRKKQSKKSEKIYSAVFQQYILQLLMDDTPLEFFIENSRSRNGKINKIDNSFISVVFDAVKNGKIKEATILPITLNYEKVFEADFLPFDFSGDNQDNMPNLIQYLKSFKNNYGRIYVNICSPISVQKHQSLSIQDISQLITFQLSSQLVCMPTGIVSALLLSNRKGLREQQLLEKIYWLNSKILQRKGKISIPNDKSGAIITLRTGMNLLQNSIVKNKKDPFELKEVKPVNSFTSLLTLNYYRNSIFHVFCTEAVFSVALMSFGNQMAFQEGILAQKIWKEYYFLLNLLQKEYILNETITNISEFEQQYIPKMIELEIIKLQDNKVYVIDQEQIIFNCNFIWPILETYWLVTVYIYPLSRYKNKNIPVQTFYQQIQVFGENMHDERIIQFHESCQIDNIKNGIDKFVQEKYLEIEQSDNNNEVFIKCKISNEQIEKIEESIYRFMKKNLLQTNSVTELAKKAIFADYPIISKL</sequence>
<evidence type="ECO:0000313" key="4">
    <source>
        <dbReference type="Proteomes" id="UP000008983"/>
    </source>
</evidence>
<dbReference type="GO" id="GO:0004366">
    <property type="term" value="F:glycerol-3-phosphate O-acyltransferase activity"/>
    <property type="evidence" value="ECO:0007669"/>
    <property type="project" value="TreeGrafter"/>
</dbReference>
<dbReference type="eggNOG" id="KOG3730">
    <property type="taxonomic scope" value="Eukaryota"/>
</dbReference>
<dbReference type="eggNOG" id="KOG1221">
    <property type="taxonomic scope" value="Eukaryota"/>
</dbReference>
<evidence type="ECO:0000256" key="1">
    <source>
        <dbReference type="ARBA" id="ARBA00004184"/>
    </source>
</evidence>
<proteinExistence type="predicted"/>
<dbReference type="AlphaFoldDB" id="G0R3J1"/>
<dbReference type="SUPFAM" id="SSF69593">
    <property type="entry name" value="Glycerol-3-phosphate (1)-acyltransferase"/>
    <property type="match status" value="1"/>
</dbReference>
<evidence type="ECO:0000313" key="3">
    <source>
        <dbReference type="EMBL" id="EGR27980.1"/>
    </source>
</evidence>
<dbReference type="Pfam" id="PF07993">
    <property type="entry name" value="NAD_binding_4"/>
    <property type="match status" value="1"/>
</dbReference>
<accession>G0R3J1</accession>
<dbReference type="STRING" id="857967.G0R3J1"/>
<dbReference type="SMART" id="SM00563">
    <property type="entry name" value="PlsC"/>
    <property type="match status" value="1"/>
</dbReference>
<dbReference type="SUPFAM" id="SSF51735">
    <property type="entry name" value="NAD(P)-binding Rossmann-fold domains"/>
    <property type="match status" value="1"/>
</dbReference>
<feature type="domain" description="Phospholipid/glycerol acyltransferase" evidence="2">
    <location>
        <begin position="589"/>
        <end position="720"/>
    </location>
</feature>
<dbReference type="GO" id="GO:0031966">
    <property type="term" value="C:mitochondrial membrane"/>
    <property type="evidence" value="ECO:0007669"/>
    <property type="project" value="TreeGrafter"/>
</dbReference>
<dbReference type="GO" id="GO:0019432">
    <property type="term" value="P:triglyceride biosynthetic process"/>
    <property type="evidence" value="ECO:0007669"/>
    <property type="project" value="TreeGrafter"/>
</dbReference>
<dbReference type="RefSeq" id="XP_004027325.1">
    <property type="nucleotide sequence ID" value="XM_004027276.1"/>
</dbReference>
<dbReference type="PANTHER" id="PTHR12563:SF17">
    <property type="entry name" value="DIHYDROXYACETONE PHOSPHATE ACYLTRANSFERASE"/>
    <property type="match status" value="1"/>
</dbReference>
<reference evidence="3 4" key="1">
    <citation type="submission" date="2011-07" db="EMBL/GenBank/DDBJ databases">
        <authorList>
            <person name="Coyne R."/>
            <person name="Brami D."/>
            <person name="Johnson J."/>
            <person name="Hostetler J."/>
            <person name="Hannick L."/>
            <person name="Clark T."/>
            <person name="Cassidy-Hanley D."/>
            <person name="Inman J."/>
        </authorList>
    </citation>
    <scope>NUCLEOTIDE SEQUENCE [LARGE SCALE GENOMIC DNA]</scope>
    <source>
        <strain evidence="3 4">G5</strain>
    </source>
</reference>
<dbReference type="InterPro" id="IPR033640">
    <property type="entry name" value="FAR_C"/>
</dbReference>
<keyword evidence="4" id="KW-1185">Reference proteome</keyword>
<evidence type="ECO:0000259" key="2">
    <source>
        <dbReference type="SMART" id="SM00563"/>
    </source>
</evidence>
<dbReference type="InterPro" id="IPR045520">
    <property type="entry name" value="GPAT/DHAPAT_C"/>
</dbReference>
<dbReference type="InterPro" id="IPR022284">
    <property type="entry name" value="GPAT/DHAPAT"/>
</dbReference>